<dbReference type="PATRIC" id="fig|86662.25.peg.3190"/>
<gene>
    <name evidence="1" type="ORF">BWGOE8_31260</name>
</gene>
<accession>A0A1E8B5V7</accession>
<name>A0A1E8B5V7_BACMY</name>
<comment type="caution">
    <text evidence="1">The sequence shown here is derived from an EMBL/GenBank/DDBJ whole genome shotgun (WGS) entry which is preliminary data.</text>
</comment>
<evidence type="ECO:0000313" key="2">
    <source>
        <dbReference type="Proteomes" id="UP000175706"/>
    </source>
</evidence>
<protein>
    <submittedName>
        <fullName evidence="1">Uncharacterized protein</fullName>
    </submittedName>
</protein>
<dbReference type="RefSeq" id="WP_070143916.1">
    <property type="nucleotide sequence ID" value="NZ_LXLT01000041.1"/>
</dbReference>
<dbReference type="EMBL" id="LXLT01000041">
    <property type="protein sequence ID" value="OFD77544.1"/>
    <property type="molecule type" value="Genomic_DNA"/>
</dbReference>
<sequence>MTFPNNVNGKCEYSIIEIRCLPYNSETIKFQNDFVLICSTYLNKNDKAHGHTTFEIQSIKELSYTNSHVKEAKKFAFKGGTLRINDFVNMIEVKTDYDTKIIANLSYQYSKDQEMEYIQNKDLLLFSTSVGIKGSFSNVPYLYLPPEFKTYIDYYDAHQESKILHDAFYTLCRSTKEDSEFIEQFKELQDKQSILEKDLYDRYLQNTYKD</sequence>
<dbReference type="AlphaFoldDB" id="A0A1E8B5V7"/>
<dbReference type="Proteomes" id="UP000175706">
    <property type="component" value="Unassembled WGS sequence"/>
</dbReference>
<proteinExistence type="predicted"/>
<organism evidence="1 2">
    <name type="scientific">Bacillus mycoides</name>
    <dbReference type="NCBI Taxonomy" id="1405"/>
    <lineage>
        <taxon>Bacteria</taxon>
        <taxon>Bacillati</taxon>
        <taxon>Bacillota</taxon>
        <taxon>Bacilli</taxon>
        <taxon>Bacillales</taxon>
        <taxon>Bacillaceae</taxon>
        <taxon>Bacillus</taxon>
        <taxon>Bacillus cereus group</taxon>
    </lineage>
</organism>
<evidence type="ECO:0000313" key="1">
    <source>
        <dbReference type="EMBL" id="OFD77544.1"/>
    </source>
</evidence>
<reference evidence="1 2" key="1">
    <citation type="submission" date="2016-05" db="EMBL/GenBank/DDBJ databases">
        <title>Bacillus thuringiensis and Bacillus weihenstephanensis as novel biocontrol agents of wilt causing Verticillium species.</title>
        <authorList>
            <person name="Hollensteiner J."/>
            <person name="Wemheuer F."/>
            <person name="Harting R."/>
            <person name="Kolarzyk A."/>
            <person name="Diaz-Valerio S."/>
            <person name="Poehlein A."/>
            <person name="Brzuszkiewicz E."/>
            <person name="Nesemann K."/>
            <person name="Braus-Stromeyer S."/>
            <person name="Braus G."/>
            <person name="Daniel R."/>
            <person name="Liesegang H."/>
        </authorList>
    </citation>
    <scope>NUCLEOTIDE SEQUENCE [LARGE SCALE GENOMIC DNA]</scope>
    <source>
        <strain evidence="1 2">GOE8</strain>
    </source>
</reference>